<dbReference type="EMBL" id="CP001353">
    <property type="protein sequence ID" value="ACL63295.1"/>
    <property type="molecule type" value="Genomic_DNA"/>
</dbReference>
<evidence type="ECO:0000313" key="5">
    <source>
        <dbReference type="EMBL" id="ACL63295.1"/>
    </source>
</evidence>
<evidence type="ECO:0000259" key="4">
    <source>
        <dbReference type="PROSITE" id="PS51063"/>
    </source>
</evidence>
<dbReference type="Gene3D" id="1.10.10.10">
    <property type="entry name" value="Winged helix-like DNA-binding domain superfamily/Winged helix DNA-binding domain"/>
    <property type="match status" value="1"/>
</dbReference>
<accession>B8IY05</accession>
<dbReference type="HOGENOM" id="CLU_075053_0_0_5"/>
<dbReference type="InterPro" id="IPR000595">
    <property type="entry name" value="cNMP-bd_dom"/>
</dbReference>
<dbReference type="KEGG" id="mno:Mnod_7702"/>
<keyword evidence="2" id="KW-0238">DNA-binding</keyword>
<dbReference type="InterPro" id="IPR014710">
    <property type="entry name" value="RmlC-like_jellyroll"/>
</dbReference>
<dbReference type="RefSeq" id="WP_015926852.1">
    <property type="nucleotide sequence ID" value="NC_011895.1"/>
</dbReference>
<keyword evidence="6" id="KW-1185">Reference proteome</keyword>
<name>B8IY05_METNO</name>
<evidence type="ECO:0000256" key="3">
    <source>
        <dbReference type="ARBA" id="ARBA00023163"/>
    </source>
</evidence>
<dbReference type="Pfam" id="PF13545">
    <property type="entry name" value="HTH_Crp_2"/>
    <property type="match status" value="1"/>
</dbReference>
<dbReference type="CDD" id="cd00038">
    <property type="entry name" value="CAP_ED"/>
    <property type="match status" value="1"/>
</dbReference>
<keyword evidence="1" id="KW-0805">Transcription regulation</keyword>
<dbReference type="PROSITE" id="PS51063">
    <property type="entry name" value="HTH_CRP_2"/>
    <property type="match status" value="1"/>
</dbReference>
<proteinExistence type="predicted"/>
<feature type="domain" description="HTH crp-type" evidence="4">
    <location>
        <begin position="155"/>
        <end position="229"/>
    </location>
</feature>
<reference evidence="6" key="1">
    <citation type="submission" date="2009-01" db="EMBL/GenBank/DDBJ databases">
        <title>Complete sequence of plasmid 4 of Methylobacterium nodulans ORS 2060.</title>
        <authorList>
            <consortium name="US DOE Joint Genome Institute"/>
            <person name="Lucas S."/>
            <person name="Copeland A."/>
            <person name="Lapidus A."/>
            <person name="Glavina del Rio T."/>
            <person name="Dalin E."/>
            <person name="Tice H."/>
            <person name="Bruce D."/>
            <person name="Goodwin L."/>
            <person name="Pitluck S."/>
            <person name="Sims D."/>
            <person name="Brettin T."/>
            <person name="Detter J.C."/>
            <person name="Han C."/>
            <person name="Larimer F."/>
            <person name="Land M."/>
            <person name="Hauser L."/>
            <person name="Kyrpides N."/>
            <person name="Ivanova N."/>
            <person name="Marx C.J."/>
            <person name="Richardson P."/>
        </authorList>
    </citation>
    <scope>NUCLEOTIDE SEQUENCE [LARGE SCALE GENOMIC DNA]</scope>
    <source>
        <strain evidence="6">LMG 21967 / CNCM I-2342 / ORS 2060</strain>
        <plasmid evidence="6">Plasmid pMNOD04</plasmid>
    </source>
</reference>
<gene>
    <name evidence="5" type="ordered locus">Mnod_7702</name>
</gene>
<geneLocation type="plasmid" evidence="5 6">
    <name>pMNOD04</name>
</geneLocation>
<dbReference type="GO" id="GO:0006355">
    <property type="term" value="P:regulation of DNA-templated transcription"/>
    <property type="evidence" value="ECO:0007669"/>
    <property type="project" value="InterPro"/>
</dbReference>
<dbReference type="SUPFAM" id="SSF46785">
    <property type="entry name" value="Winged helix' DNA-binding domain"/>
    <property type="match status" value="1"/>
</dbReference>
<evidence type="ECO:0000256" key="2">
    <source>
        <dbReference type="ARBA" id="ARBA00023125"/>
    </source>
</evidence>
<dbReference type="InterPro" id="IPR018490">
    <property type="entry name" value="cNMP-bd_dom_sf"/>
</dbReference>
<dbReference type="GO" id="GO:0003677">
    <property type="term" value="F:DNA binding"/>
    <property type="evidence" value="ECO:0007669"/>
    <property type="project" value="UniProtKB-KW"/>
</dbReference>
<dbReference type="AlphaFoldDB" id="B8IY05"/>
<dbReference type="InterPro" id="IPR036390">
    <property type="entry name" value="WH_DNA-bd_sf"/>
</dbReference>
<evidence type="ECO:0000256" key="1">
    <source>
        <dbReference type="ARBA" id="ARBA00023015"/>
    </source>
</evidence>
<dbReference type="SUPFAM" id="SSF51206">
    <property type="entry name" value="cAMP-binding domain-like"/>
    <property type="match status" value="1"/>
</dbReference>
<keyword evidence="5" id="KW-0614">Plasmid</keyword>
<dbReference type="Gene3D" id="2.60.120.10">
    <property type="entry name" value="Jelly Rolls"/>
    <property type="match status" value="1"/>
</dbReference>
<protein>
    <submittedName>
        <fullName evidence="5">Cyclic nucleotide-binding protein</fullName>
    </submittedName>
</protein>
<sequence length="305" mass="34518">MSEVNIADNRPLDLLVRKLESMGPLTADERQAILSLPASVRVLPPRYDILHEDDRPSQCCIVLSGWLWCYRSLSSGKRQIISLHMMGDLPDLQGLELPVIDYSLGTISESTVAFTPRVHLQELAATQPRIAKALWQVAAADAVVTREWMVSLGRRSALEHLAHLLCELYVRQQALKKARDYCCELPINQCNIADILGLTNAHVNRMAKILKQRGLATLDGKMLSIHNWSRLVRLCEFNVNYLSPKLQIIPKLKCDQTNESLHLDHQLNLRDYGRIRSDYDGGAADRAVPPCRQERWRGRLTSNAI</sequence>
<dbReference type="InterPro" id="IPR036388">
    <property type="entry name" value="WH-like_DNA-bd_sf"/>
</dbReference>
<dbReference type="Pfam" id="PF00027">
    <property type="entry name" value="cNMP_binding"/>
    <property type="match status" value="1"/>
</dbReference>
<evidence type="ECO:0000313" key="6">
    <source>
        <dbReference type="Proteomes" id="UP000008207"/>
    </source>
</evidence>
<keyword evidence="3" id="KW-0804">Transcription</keyword>
<organism evidence="5 6">
    <name type="scientific">Methylobacterium nodulans (strain LMG 21967 / CNCM I-2342 / ORS 2060)</name>
    <dbReference type="NCBI Taxonomy" id="460265"/>
    <lineage>
        <taxon>Bacteria</taxon>
        <taxon>Pseudomonadati</taxon>
        <taxon>Pseudomonadota</taxon>
        <taxon>Alphaproteobacteria</taxon>
        <taxon>Hyphomicrobiales</taxon>
        <taxon>Methylobacteriaceae</taxon>
        <taxon>Methylobacterium</taxon>
    </lineage>
</organism>
<dbReference type="Proteomes" id="UP000008207">
    <property type="component" value="Plasmid pMNOD04"/>
</dbReference>
<dbReference type="InterPro" id="IPR012318">
    <property type="entry name" value="HTH_CRP"/>
</dbReference>